<dbReference type="PANTHER" id="PTHR12968:SF2">
    <property type="entry name" value="B9 DOMAIN-CONTAINING PROTEIN 2"/>
    <property type="match status" value="1"/>
</dbReference>
<evidence type="ECO:0000256" key="5">
    <source>
        <dbReference type="ARBA" id="ARBA00023273"/>
    </source>
</evidence>
<evidence type="ECO:0000256" key="2">
    <source>
        <dbReference type="ARBA" id="ARBA00022490"/>
    </source>
</evidence>
<evidence type="ECO:0000256" key="1">
    <source>
        <dbReference type="ARBA" id="ARBA00004120"/>
    </source>
</evidence>
<dbReference type="PROSITE" id="PS51381">
    <property type="entry name" value="C2_B9"/>
    <property type="match status" value="1"/>
</dbReference>
<comment type="subcellular location">
    <subcellularLocation>
        <location evidence="1">Cytoplasm</location>
        <location evidence="1">Cytoskeleton</location>
        <location evidence="1">Cilium basal body</location>
    </subcellularLocation>
</comment>
<dbReference type="Proteomes" id="UP000887577">
    <property type="component" value="Unplaced"/>
</dbReference>
<proteinExistence type="inferred from homology"/>
<dbReference type="Pfam" id="PF07162">
    <property type="entry name" value="B9-C2"/>
    <property type="match status" value="1"/>
</dbReference>
<sequence length="174" mass="19755">MAELHIIGQIESGINFPDNNLCCRWALQIGGGWRVIQGEHEGQTQTDIPTTDAAYFAHPIEIHLATKTIQGWPRINLEVWHQDSYGRQEIYGYGTIFIPTSPGEHVIDCQCWRPKGSTRDEIMQFFVGGGLQLRSLSALESPEERMKLQTIAMGTIRFRLSLITRHFDRFGIGI</sequence>
<evidence type="ECO:0000313" key="9">
    <source>
        <dbReference type="WBParaSite" id="PSU_v2.g282.t1"/>
    </source>
</evidence>
<dbReference type="GO" id="GO:0060271">
    <property type="term" value="P:cilium assembly"/>
    <property type="evidence" value="ECO:0007669"/>
    <property type="project" value="TreeGrafter"/>
</dbReference>
<accession>A0A914YRM2</accession>
<keyword evidence="3" id="KW-0970">Cilium biogenesis/degradation</keyword>
<dbReference type="GO" id="GO:0036038">
    <property type="term" value="C:MKS complex"/>
    <property type="evidence" value="ECO:0007669"/>
    <property type="project" value="TreeGrafter"/>
</dbReference>
<dbReference type="AlphaFoldDB" id="A0A914YRM2"/>
<reference evidence="9" key="1">
    <citation type="submission" date="2022-11" db="UniProtKB">
        <authorList>
            <consortium name="WormBaseParasite"/>
        </authorList>
    </citation>
    <scope>IDENTIFICATION</scope>
</reference>
<evidence type="ECO:0000313" key="8">
    <source>
        <dbReference type="Proteomes" id="UP000887577"/>
    </source>
</evidence>
<dbReference type="InterPro" id="IPR010796">
    <property type="entry name" value="C2_B9-type_dom"/>
</dbReference>
<dbReference type="WBParaSite" id="PSU_v2.g282.t1">
    <property type="protein sequence ID" value="PSU_v2.g282.t1"/>
    <property type="gene ID" value="PSU_v2.g282"/>
</dbReference>
<evidence type="ECO:0000256" key="6">
    <source>
        <dbReference type="ARBA" id="ARBA00038411"/>
    </source>
</evidence>
<keyword evidence="5" id="KW-0966">Cell projection</keyword>
<comment type="similarity">
    <text evidence="6">Belongs to the B9D family.</text>
</comment>
<keyword evidence="8" id="KW-1185">Reference proteome</keyword>
<keyword evidence="4" id="KW-0206">Cytoskeleton</keyword>
<name>A0A914YRM2_9BILA</name>
<protein>
    <recommendedName>
        <fullName evidence="7">B9 domain-containing protein 2</fullName>
    </recommendedName>
</protein>
<evidence type="ECO:0000256" key="4">
    <source>
        <dbReference type="ARBA" id="ARBA00023212"/>
    </source>
</evidence>
<evidence type="ECO:0000256" key="3">
    <source>
        <dbReference type="ARBA" id="ARBA00022794"/>
    </source>
</evidence>
<organism evidence="8 9">
    <name type="scientific">Panagrolaimus superbus</name>
    <dbReference type="NCBI Taxonomy" id="310955"/>
    <lineage>
        <taxon>Eukaryota</taxon>
        <taxon>Metazoa</taxon>
        <taxon>Ecdysozoa</taxon>
        <taxon>Nematoda</taxon>
        <taxon>Chromadorea</taxon>
        <taxon>Rhabditida</taxon>
        <taxon>Tylenchina</taxon>
        <taxon>Panagrolaimomorpha</taxon>
        <taxon>Panagrolaimoidea</taxon>
        <taxon>Panagrolaimidae</taxon>
        <taxon>Panagrolaimus</taxon>
    </lineage>
</organism>
<keyword evidence="2" id="KW-0963">Cytoplasm</keyword>
<evidence type="ECO:0000256" key="7">
    <source>
        <dbReference type="ARBA" id="ARBA00039272"/>
    </source>
</evidence>
<dbReference type="PANTHER" id="PTHR12968">
    <property type="entry name" value="B9 DOMAIN-CONTAINING"/>
    <property type="match status" value="1"/>
</dbReference>